<protein>
    <submittedName>
        <fullName evidence="3">Uncharacterized protein</fullName>
    </submittedName>
</protein>
<reference evidence="3 4" key="1">
    <citation type="submission" date="2023-01" db="EMBL/GenBank/DDBJ databases">
        <title>Analysis of 21 Apiospora genomes using comparative genomics revels a genus with tremendous synthesis potential of carbohydrate active enzymes and secondary metabolites.</title>
        <authorList>
            <person name="Sorensen T."/>
        </authorList>
    </citation>
    <scope>NUCLEOTIDE SEQUENCE [LARGE SCALE GENOMIC DNA]</scope>
    <source>
        <strain evidence="3 4">CBS 33761</strain>
    </source>
</reference>
<evidence type="ECO:0000256" key="1">
    <source>
        <dbReference type="SAM" id="MobiDB-lite"/>
    </source>
</evidence>
<feature type="region of interest" description="Disordered" evidence="1">
    <location>
        <begin position="120"/>
        <end position="145"/>
    </location>
</feature>
<feature type="transmembrane region" description="Helical" evidence="2">
    <location>
        <begin position="18"/>
        <end position="37"/>
    </location>
</feature>
<keyword evidence="2" id="KW-1133">Transmembrane helix</keyword>
<evidence type="ECO:0000313" key="3">
    <source>
        <dbReference type="EMBL" id="KAK8024389.1"/>
    </source>
</evidence>
<accession>A0ABR1S2J6</accession>
<evidence type="ECO:0000256" key="2">
    <source>
        <dbReference type="SAM" id="Phobius"/>
    </source>
</evidence>
<organism evidence="3 4">
    <name type="scientific">Apiospora rasikravindrae</name>
    <dbReference type="NCBI Taxonomy" id="990691"/>
    <lineage>
        <taxon>Eukaryota</taxon>
        <taxon>Fungi</taxon>
        <taxon>Dikarya</taxon>
        <taxon>Ascomycota</taxon>
        <taxon>Pezizomycotina</taxon>
        <taxon>Sordariomycetes</taxon>
        <taxon>Xylariomycetidae</taxon>
        <taxon>Amphisphaeriales</taxon>
        <taxon>Apiosporaceae</taxon>
        <taxon>Apiospora</taxon>
    </lineage>
</organism>
<name>A0ABR1S2J6_9PEZI</name>
<evidence type="ECO:0000313" key="4">
    <source>
        <dbReference type="Proteomes" id="UP001444661"/>
    </source>
</evidence>
<keyword evidence="4" id="KW-1185">Reference proteome</keyword>
<proteinExistence type="predicted"/>
<keyword evidence="2" id="KW-0472">Membrane</keyword>
<dbReference type="EMBL" id="JAQQWK010000011">
    <property type="protein sequence ID" value="KAK8024389.1"/>
    <property type="molecule type" value="Genomic_DNA"/>
</dbReference>
<sequence>MVGANGTYLPCTTPNPGILALLFIQVGLYAEFRSLFYKSRTARPCSKIRCARKAADAAGPIGKSHDDALSKTQGPLDGFPSDWRVFHQGDEPAISSSHSPRQNWCCLDWELSHQPLLLRPIESPKSARRTEETLKAKLAPPPTPV</sequence>
<gene>
    <name evidence="3" type="ORF">PG993_012455</name>
</gene>
<comment type="caution">
    <text evidence="3">The sequence shown here is derived from an EMBL/GenBank/DDBJ whole genome shotgun (WGS) entry which is preliminary data.</text>
</comment>
<keyword evidence="2" id="KW-0812">Transmembrane</keyword>
<dbReference type="Proteomes" id="UP001444661">
    <property type="component" value="Unassembled WGS sequence"/>
</dbReference>